<sequence length="302" mass="35619">MEKLNKKVYYHLPGLFEFYELYCVFLPLYRKHREYFYEWCEISSIYGSPADCIWGGGRAGFGSDNPEEALELMKEYGISARLTFSNSLLREEHLSDRKCNELCKLFEETGQKRNGVIIYSDLLLDYIKKHYKGLYFVSSTTKVLTNFEEFLNEVKKEDFKYVVPDFRLNKAFDQLKKLSNVEKDKVEFLCNECCWYGCKERKQCYETVSRKNLGENISEHICQAPEADQGYRFSKAMKNPGFISVDDIKNTYLPMGFSNFKIEGRSLGSALVLEFLLYYMVKPEYQIHVREEVYLDNMLDLF</sequence>
<proteinExistence type="predicted"/>
<comment type="caution">
    <text evidence="1">The sequence shown here is derived from an EMBL/GenBank/DDBJ whole genome shotgun (WGS) entry which is preliminary data.</text>
</comment>
<evidence type="ECO:0000313" key="1">
    <source>
        <dbReference type="EMBL" id="MEQ2710740.1"/>
    </source>
</evidence>
<name>A0ABV1IU42_9FIRM</name>
<evidence type="ECO:0000313" key="2">
    <source>
        <dbReference type="Proteomes" id="UP001482154"/>
    </source>
</evidence>
<gene>
    <name evidence="1" type="ORF">AAAU51_06090</name>
</gene>
<protein>
    <submittedName>
        <fullName evidence="1">Uncharacterized protein</fullName>
    </submittedName>
</protein>
<reference evidence="1 2" key="1">
    <citation type="submission" date="2024-04" db="EMBL/GenBank/DDBJ databases">
        <title>Human intestinal bacterial collection.</title>
        <authorList>
            <person name="Pauvert C."/>
            <person name="Hitch T.C.A."/>
            <person name="Clavel T."/>
        </authorList>
    </citation>
    <scope>NUCLEOTIDE SEQUENCE [LARGE SCALE GENOMIC DNA]</scope>
    <source>
        <strain evidence="1 2">CLA-AA-H249</strain>
    </source>
</reference>
<dbReference type="Proteomes" id="UP001482154">
    <property type="component" value="Unassembled WGS sequence"/>
</dbReference>
<keyword evidence="2" id="KW-1185">Reference proteome</keyword>
<organism evidence="1 2">
    <name type="scientific">Anaerostipes amylophilus</name>
    <dbReference type="NCBI Taxonomy" id="2981779"/>
    <lineage>
        <taxon>Bacteria</taxon>
        <taxon>Bacillati</taxon>
        <taxon>Bacillota</taxon>
        <taxon>Clostridia</taxon>
        <taxon>Lachnospirales</taxon>
        <taxon>Lachnospiraceae</taxon>
        <taxon>Anaerostipes</taxon>
    </lineage>
</organism>
<dbReference type="EMBL" id="JBBNIN010000006">
    <property type="protein sequence ID" value="MEQ2710740.1"/>
    <property type="molecule type" value="Genomic_DNA"/>
</dbReference>
<dbReference type="RefSeq" id="WP_349110685.1">
    <property type="nucleotide sequence ID" value="NZ_JBBNIN010000006.1"/>
</dbReference>
<accession>A0ABV1IU42</accession>